<evidence type="ECO:0000259" key="3">
    <source>
        <dbReference type="Pfam" id="PF13628"/>
    </source>
</evidence>
<keyword evidence="5" id="KW-1185">Reference proteome</keyword>
<evidence type="ECO:0000256" key="1">
    <source>
        <dbReference type="SAM" id="Phobius"/>
    </source>
</evidence>
<dbReference type="OrthoDB" id="3674617at2"/>
<dbReference type="RefSeq" id="WP_146359720.1">
    <property type="nucleotide sequence ID" value="NZ_VOBR01000040.1"/>
</dbReference>
<name>A0A563EGN4_9PSEU</name>
<dbReference type="Pfam" id="PF13628">
    <property type="entry name" value="DUF4142"/>
    <property type="match status" value="1"/>
</dbReference>
<evidence type="ECO:0000313" key="4">
    <source>
        <dbReference type="EMBL" id="TWP45608.1"/>
    </source>
</evidence>
<dbReference type="InterPro" id="IPR012347">
    <property type="entry name" value="Ferritin-like"/>
</dbReference>
<dbReference type="EMBL" id="VOBR01000040">
    <property type="protein sequence ID" value="TWP45608.1"/>
    <property type="molecule type" value="Genomic_DNA"/>
</dbReference>
<dbReference type="PANTHER" id="PTHR38593">
    <property type="entry name" value="BLR2558 PROTEIN"/>
    <property type="match status" value="1"/>
</dbReference>
<sequence length="242" mass="26000">MMIKRALVTVLALFFLLLSGSASALAQPAENNPTVDTPSGPLTQNDRDLIIKVKQAGLWEMPMGELAQTNAESDRVKVVGKQLMLDHMKLDTASNELAAKFGIPIPDMPTPAQQTWMTELQGLKGAEFDRKFADRLRAAHGQVFTFIALVRTQTANDEIRPFAQIGNAVVMKHMTLLESTGLVSDEGRAQPVPAGGTLGIVNASLDTSQGAPNMVVVLVVAAAGIVTTLALLRVLRPRKPVR</sequence>
<organism evidence="4 5">
    <name type="scientific">Lentzea tibetensis</name>
    <dbReference type="NCBI Taxonomy" id="2591470"/>
    <lineage>
        <taxon>Bacteria</taxon>
        <taxon>Bacillati</taxon>
        <taxon>Actinomycetota</taxon>
        <taxon>Actinomycetes</taxon>
        <taxon>Pseudonocardiales</taxon>
        <taxon>Pseudonocardiaceae</taxon>
        <taxon>Lentzea</taxon>
    </lineage>
</organism>
<keyword evidence="1" id="KW-0812">Transmembrane</keyword>
<keyword evidence="1" id="KW-0472">Membrane</keyword>
<accession>A0A563EGN4</accession>
<feature type="domain" description="DUF4142" evidence="3">
    <location>
        <begin position="45"/>
        <end position="175"/>
    </location>
</feature>
<keyword evidence="1" id="KW-1133">Transmembrane helix</keyword>
<reference evidence="4 5" key="1">
    <citation type="submission" date="2019-07" db="EMBL/GenBank/DDBJ databases">
        <title>Lentzea xizangensis sp. nov., isolated from Qinghai-Tibetan Plateau Soils.</title>
        <authorList>
            <person name="Huang J."/>
        </authorList>
    </citation>
    <scope>NUCLEOTIDE SEQUENCE [LARGE SCALE GENOMIC DNA]</scope>
    <source>
        <strain evidence="4 5">FXJ1.1311</strain>
    </source>
</reference>
<evidence type="ECO:0000313" key="5">
    <source>
        <dbReference type="Proteomes" id="UP000316639"/>
    </source>
</evidence>
<dbReference type="InterPro" id="IPR025419">
    <property type="entry name" value="DUF4142"/>
</dbReference>
<feature type="chain" id="PRO_5022081987" evidence="2">
    <location>
        <begin position="27"/>
        <end position="242"/>
    </location>
</feature>
<gene>
    <name evidence="4" type="ORF">FKR81_38845</name>
</gene>
<dbReference type="AlphaFoldDB" id="A0A563EGN4"/>
<dbReference type="PANTHER" id="PTHR38593:SF1">
    <property type="entry name" value="BLR2558 PROTEIN"/>
    <property type="match status" value="1"/>
</dbReference>
<feature type="signal peptide" evidence="2">
    <location>
        <begin position="1"/>
        <end position="26"/>
    </location>
</feature>
<dbReference type="Proteomes" id="UP000316639">
    <property type="component" value="Unassembled WGS sequence"/>
</dbReference>
<keyword evidence="2" id="KW-0732">Signal</keyword>
<proteinExistence type="predicted"/>
<dbReference type="Gene3D" id="1.20.1260.10">
    <property type="match status" value="1"/>
</dbReference>
<evidence type="ECO:0000256" key="2">
    <source>
        <dbReference type="SAM" id="SignalP"/>
    </source>
</evidence>
<comment type="caution">
    <text evidence="4">The sequence shown here is derived from an EMBL/GenBank/DDBJ whole genome shotgun (WGS) entry which is preliminary data.</text>
</comment>
<feature type="transmembrane region" description="Helical" evidence="1">
    <location>
        <begin position="214"/>
        <end position="235"/>
    </location>
</feature>
<protein>
    <submittedName>
        <fullName evidence="4">DUF4142 domain-containing protein</fullName>
    </submittedName>
</protein>